<name>A0AAV7H9L4_DENCH</name>
<keyword evidence="6" id="KW-1133">Transmembrane helix</keyword>
<evidence type="ECO:0000256" key="1">
    <source>
        <dbReference type="ARBA" id="ARBA00004479"/>
    </source>
</evidence>
<dbReference type="EMBL" id="JAGFBR010000007">
    <property type="protein sequence ID" value="KAH0464243.1"/>
    <property type="molecule type" value="Genomic_DNA"/>
</dbReference>
<dbReference type="InterPro" id="IPR013210">
    <property type="entry name" value="LRR_N_plant-typ"/>
</dbReference>
<dbReference type="SUPFAM" id="SSF52058">
    <property type="entry name" value="L domain-like"/>
    <property type="match status" value="1"/>
</dbReference>
<evidence type="ECO:0000256" key="6">
    <source>
        <dbReference type="ARBA" id="ARBA00022989"/>
    </source>
</evidence>
<evidence type="ECO:0000313" key="10">
    <source>
        <dbReference type="EMBL" id="KAH0464243.1"/>
    </source>
</evidence>
<evidence type="ECO:0000256" key="4">
    <source>
        <dbReference type="ARBA" id="ARBA00022729"/>
    </source>
</evidence>
<dbReference type="InterPro" id="IPR032675">
    <property type="entry name" value="LRR_dom_sf"/>
</dbReference>
<comment type="subcellular location">
    <subcellularLocation>
        <location evidence="8">Endomembrane system</location>
        <topology evidence="8">Single-pass membrane protein</topology>
    </subcellularLocation>
    <subcellularLocation>
        <location evidence="1">Membrane</location>
        <topology evidence="1">Single-pass type I membrane protein</topology>
    </subcellularLocation>
</comment>
<keyword evidence="11" id="KW-1185">Reference proteome</keyword>
<evidence type="ECO:0000256" key="2">
    <source>
        <dbReference type="ARBA" id="ARBA00022614"/>
    </source>
</evidence>
<dbReference type="PANTHER" id="PTHR46084">
    <property type="entry name" value="PROTEIN MALE DISCOVERER 2"/>
    <property type="match status" value="1"/>
</dbReference>
<dbReference type="FunFam" id="3.80.10.10:FF:000400">
    <property type="entry name" value="Nuclear pore complex protein NUP107"/>
    <property type="match status" value="1"/>
</dbReference>
<proteinExistence type="predicted"/>
<evidence type="ECO:0000256" key="5">
    <source>
        <dbReference type="ARBA" id="ARBA00022737"/>
    </source>
</evidence>
<keyword evidence="3" id="KW-0812">Transmembrane</keyword>
<dbReference type="Pfam" id="PF08263">
    <property type="entry name" value="LRRNT_2"/>
    <property type="match status" value="1"/>
</dbReference>
<dbReference type="GO" id="GO:0012505">
    <property type="term" value="C:endomembrane system"/>
    <property type="evidence" value="ECO:0007669"/>
    <property type="project" value="UniProtKB-SubCell"/>
</dbReference>
<keyword evidence="2" id="KW-0433">Leucine-rich repeat</keyword>
<feature type="domain" description="Leucine-rich repeat-containing N-terminal plant-type" evidence="9">
    <location>
        <begin position="32"/>
        <end position="72"/>
    </location>
</feature>
<dbReference type="GO" id="GO:0016020">
    <property type="term" value="C:membrane"/>
    <property type="evidence" value="ECO:0007669"/>
    <property type="project" value="UniProtKB-SubCell"/>
</dbReference>
<dbReference type="AlphaFoldDB" id="A0AAV7H9L4"/>
<evidence type="ECO:0000259" key="9">
    <source>
        <dbReference type="Pfam" id="PF08263"/>
    </source>
</evidence>
<keyword evidence="4" id="KW-0732">Signal</keyword>
<accession>A0AAV7H9L4</accession>
<keyword evidence="5" id="KW-0677">Repeat</keyword>
<evidence type="ECO:0000313" key="11">
    <source>
        <dbReference type="Proteomes" id="UP000775213"/>
    </source>
</evidence>
<organism evidence="10 11">
    <name type="scientific">Dendrobium chrysotoxum</name>
    <name type="common">Orchid</name>
    <dbReference type="NCBI Taxonomy" id="161865"/>
    <lineage>
        <taxon>Eukaryota</taxon>
        <taxon>Viridiplantae</taxon>
        <taxon>Streptophyta</taxon>
        <taxon>Embryophyta</taxon>
        <taxon>Tracheophyta</taxon>
        <taxon>Spermatophyta</taxon>
        <taxon>Magnoliopsida</taxon>
        <taxon>Liliopsida</taxon>
        <taxon>Asparagales</taxon>
        <taxon>Orchidaceae</taxon>
        <taxon>Epidendroideae</taxon>
        <taxon>Malaxideae</taxon>
        <taxon>Dendrobiinae</taxon>
        <taxon>Dendrobium</taxon>
    </lineage>
</organism>
<sequence>MWVGWNLFGLQLHRVAFGFLTLQLHFHVSFLLNPEGFSLLAFRSKVDSDPFEALQNWDPRDDDPCKWNGIQCVDGRVEILNLKGLKLGGTLTPEIGKLGHLKALVLSANKFTGAIPKEFGRLLMLEFLDLRSNNLSGSIPLKIGDLPSLNLLCENKFEGGTHSRMEKSNMIFQLKNNKNLPCDVPGEDNCQSSKTNILIGMWTKLETIF</sequence>
<dbReference type="Pfam" id="PF00560">
    <property type="entry name" value="LRR_1"/>
    <property type="match status" value="2"/>
</dbReference>
<evidence type="ECO:0000256" key="3">
    <source>
        <dbReference type="ARBA" id="ARBA00022692"/>
    </source>
</evidence>
<keyword evidence="7" id="KW-0472">Membrane</keyword>
<dbReference type="Gene3D" id="3.80.10.10">
    <property type="entry name" value="Ribonuclease Inhibitor"/>
    <property type="match status" value="1"/>
</dbReference>
<comment type="caution">
    <text evidence="10">The sequence shown here is derived from an EMBL/GenBank/DDBJ whole genome shotgun (WGS) entry which is preliminary data.</text>
</comment>
<protein>
    <recommendedName>
        <fullName evidence="9">Leucine-rich repeat-containing N-terminal plant-type domain-containing protein</fullName>
    </recommendedName>
</protein>
<evidence type="ECO:0000256" key="8">
    <source>
        <dbReference type="ARBA" id="ARBA00037847"/>
    </source>
</evidence>
<evidence type="ECO:0000256" key="7">
    <source>
        <dbReference type="ARBA" id="ARBA00023136"/>
    </source>
</evidence>
<dbReference type="PANTHER" id="PTHR46084:SF1">
    <property type="entry name" value="PROTEIN MALE DISCOVERER 2"/>
    <property type="match status" value="1"/>
</dbReference>
<dbReference type="InterPro" id="IPR001611">
    <property type="entry name" value="Leu-rich_rpt"/>
</dbReference>
<gene>
    <name evidence="10" type="ORF">IEQ34_007029</name>
</gene>
<dbReference type="Proteomes" id="UP000775213">
    <property type="component" value="Unassembled WGS sequence"/>
</dbReference>
<reference evidence="10 11" key="1">
    <citation type="journal article" date="2021" name="Hortic Res">
        <title>Chromosome-scale assembly of the Dendrobium chrysotoxum genome enhances the understanding of orchid evolution.</title>
        <authorList>
            <person name="Zhang Y."/>
            <person name="Zhang G.Q."/>
            <person name="Zhang D."/>
            <person name="Liu X.D."/>
            <person name="Xu X.Y."/>
            <person name="Sun W.H."/>
            <person name="Yu X."/>
            <person name="Zhu X."/>
            <person name="Wang Z.W."/>
            <person name="Zhao X."/>
            <person name="Zhong W.Y."/>
            <person name="Chen H."/>
            <person name="Yin W.L."/>
            <person name="Huang T."/>
            <person name="Niu S.C."/>
            <person name="Liu Z.J."/>
        </authorList>
    </citation>
    <scope>NUCLEOTIDE SEQUENCE [LARGE SCALE GENOMIC DNA]</scope>
    <source>
        <strain evidence="10">Lindl</strain>
    </source>
</reference>